<proteinExistence type="predicted"/>
<protein>
    <submittedName>
        <fullName evidence="1">Uncharacterized protein</fullName>
    </submittedName>
</protein>
<reference evidence="1 2" key="1">
    <citation type="submission" date="2017-03" db="EMBL/GenBank/DDBJ databases">
        <title>Genome sequence of Sphingomonas mucosissima DSM 17494.</title>
        <authorList>
            <person name="Poehlein A."/>
            <person name="Wuebbeler J.H."/>
            <person name="Steinbuechel A."/>
            <person name="Daniel R."/>
        </authorList>
    </citation>
    <scope>NUCLEOTIDE SEQUENCE [LARGE SCALE GENOMIC DNA]</scope>
    <source>
        <strain evidence="1 2">DSM 17494</strain>
    </source>
</reference>
<dbReference type="AlphaFoldDB" id="A0A245ZJQ5"/>
<name>A0A245ZJQ5_9SPHN</name>
<sequence>MPIPAGVEAVIARYTPGGRCCFATLNAARTRCVATSVSPYQRRWFRRSPVLPLDAAEADEDDSIRFMILPNKKGIFICAFVMECTESINRCDKPALLPVTEAAPTRLSQKAGLSRHPNVSPVASRLRVRAAAFTSRTLLLWCGGPLARSPFMEPPLHRAGVHPRRLRSAFNRVAAVPWLSRRSPKSEAGPLVCAYAWRNRGRQWLHRRGISGSRHVRGWG</sequence>
<gene>
    <name evidence="1" type="ORF">SPMU_24000</name>
</gene>
<comment type="caution">
    <text evidence="1">The sequence shown here is derived from an EMBL/GenBank/DDBJ whole genome shotgun (WGS) entry which is preliminary data.</text>
</comment>
<dbReference type="Proteomes" id="UP000197783">
    <property type="component" value="Unassembled WGS sequence"/>
</dbReference>
<accession>A0A245ZJQ5</accession>
<dbReference type="EMBL" id="NBBJ01000003">
    <property type="protein sequence ID" value="OWK29978.1"/>
    <property type="molecule type" value="Genomic_DNA"/>
</dbReference>
<keyword evidence="2" id="KW-1185">Reference proteome</keyword>
<organism evidence="1 2">
    <name type="scientific">Sphingomonas mucosissima</name>
    <dbReference type="NCBI Taxonomy" id="370959"/>
    <lineage>
        <taxon>Bacteria</taxon>
        <taxon>Pseudomonadati</taxon>
        <taxon>Pseudomonadota</taxon>
        <taxon>Alphaproteobacteria</taxon>
        <taxon>Sphingomonadales</taxon>
        <taxon>Sphingomonadaceae</taxon>
        <taxon>Sphingomonas</taxon>
    </lineage>
</organism>
<evidence type="ECO:0000313" key="1">
    <source>
        <dbReference type="EMBL" id="OWK29978.1"/>
    </source>
</evidence>
<evidence type="ECO:0000313" key="2">
    <source>
        <dbReference type="Proteomes" id="UP000197783"/>
    </source>
</evidence>